<name>A0A6L5XH90_9BACT</name>
<dbReference type="EMBL" id="VUMH01000001">
    <property type="protein sequence ID" value="MSS26526.1"/>
    <property type="molecule type" value="Genomic_DNA"/>
</dbReference>
<reference evidence="1 2" key="1">
    <citation type="submission" date="2019-09" db="EMBL/GenBank/DDBJ databases">
        <title>In-depth cultivation of the pig gut microbiome towards novel bacterial diversity and tailored functional studies.</title>
        <authorList>
            <person name="Wylensek D."/>
            <person name="Hitch T.C.A."/>
            <person name="Clavel T."/>
        </authorList>
    </citation>
    <scope>NUCLEOTIDE SEQUENCE [LARGE SCALE GENOMIC DNA]</scope>
    <source>
        <strain evidence="1 2">PG-178-WT-4</strain>
    </source>
</reference>
<protein>
    <submittedName>
        <fullName evidence="1">Glycine reductase</fullName>
    </submittedName>
</protein>
<accession>A0A6L5XH90</accession>
<keyword evidence="2" id="KW-1185">Reference proteome</keyword>
<evidence type="ECO:0000313" key="2">
    <source>
        <dbReference type="Proteomes" id="UP000477488"/>
    </source>
</evidence>
<dbReference type="Pfam" id="PF09338">
    <property type="entry name" value="Gly_reductase"/>
    <property type="match status" value="1"/>
</dbReference>
<comment type="caution">
    <text evidence="1">The sequence shown here is derived from an EMBL/GenBank/DDBJ whole genome shotgun (WGS) entry which is preliminary data.</text>
</comment>
<dbReference type="AlphaFoldDB" id="A0A6L5XH90"/>
<dbReference type="InterPro" id="IPR015417">
    <property type="entry name" value="Gly_reductase_pB_sua/b"/>
</dbReference>
<organism evidence="1 2">
    <name type="scientific">Desulfovibrio porci</name>
    <dbReference type="NCBI Taxonomy" id="2605782"/>
    <lineage>
        <taxon>Bacteria</taxon>
        <taxon>Pseudomonadati</taxon>
        <taxon>Thermodesulfobacteriota</taxon>
        <taxon>Desulfovibrionia</taxon>
        <taxon>Desulfovibrionales</taxon>
        <taxon>Desulfovibrionaceae</taxon>
        <taxon>Desulfovibrio</taxon>
    </lineage>
</organism>
<dbReference type="RefSeq" id="WP_154508190.1">
    <property type="nucleotide sequence ID" value="NZ_DBFWWU010000059.1"/>
</dbReference>
<gene>
    <name evidence="1" type="ORF">FYJ44_00360</name>
</gene>
<dbReference type="Proteomes" id="UP000477488">
    <property type="component" value="Unassembled WGS sequence"/>
</dbReference>
<dbReference type="GO" id="GO:0050485">
    <property type="term" value="F:oxidoreductase activity, acting on X-H and Y-H to form an X-Y bond, with a disulfide as acceptor"/>
    <property type="evidence" value="ECO:0007669"/>
    <property type="project" value="InterPro"/>
</dbReference>
<evidence type="ECO:0000313" key="1">
    <source>
        <dbReference type="EMBL" id="MSS26526.1"/>
    </source>
</evidence>
<sequence>MRLELARIKVEDVVSGAETTLTGRTLSIDREELLAAVDPEGFFAEKRVSLVRPGQSARIIGIMDAMQPRCKIGGGTSPYPGAIGEMHMAGQGRTHVLDGVCVMQTGKRQGIQEGIVDMSGPGAAYSLFSRQCNVVLECLPPPDVSNAVFDEVTRRALARAALYLGEAARDAVPDEVDVFDADRPVDPALPKVAYIYYLQSQGPLRNTYVYGLEARNLLPTLLHPNEVLDGAIVSGNYIIACQKNPSFLHANNPVVRELYARHGVSCNFVGVIVANENSTLTDKKRSADFAAKLARQLGAQGVVMTQEGGGHADTDLMLAAKACKERGIVSVMLINELAGADGDQPSLVDTTPEAVAVVSTGNNDQVISLPAVDVLCGGASLTNVPDAAAAFSSALGRMYTATNQLGAYALQAKAR</sequence>
<proteinExistence type="predicted"/>